<reference evidence="3" key="1">
    <citation type="journal article" date="2019" name="Int. J. Syst. Evol. Microbiol.">
        <title>The Global Catalogue of Microorganisms (GCM) 10K type strain sequencing project: providing services to taxonomists for standard genome sequencing and annotation.</title>
        <authorList>
            <consortium name="The Broad Institute Genomics Platform"/>
            <consortium name="The Broad Institute Genome Sequencing Center for Infectious Disease"/>
            <person name="Wu L."/>
            <person name="Ma J."/>
        </authorList>
    </citation>
    <scope>NUCLEOTIDE SEQUENCE [LARGE SCALE GENOMIC DNA]</scope>
    <source>
        <strain evidence="3">XZYJT-10</strain>
    </source>
</reference>
<protein>
    <submittedName>
        <fullName evidence="2">DUF3040 domain-containing protein</fullName>
    </submittedName>
</protein>
<dbReference type="InterPro" id="IPR021401">
    <property type="entry name" value="DUF3040"/>
</dbReference>
<dbReference type="EMBL" id="JBHTBJ010000030">
    <property type="protein sequence ID" value="MFC7278240.1"/>
    <property type="molecule type" value="Genomic_DNA"/>
</dbReference>
<keyword evidence="1" id="KW-0812">Transmembrane</keyword>
<feature type="transmembrane region" description="Helical" evidence="1">
    <location>
        <begin position="38"/>
        <end position="71"/>
    </location>
</feature>
<sequence length="99" mass="11280">MLEPNEKAVFDGMVTQLRADDPRFSQRVDRMCRPRRRLYMTMAILLWTMAPFCIVFGGWTGIIMAVVGSAYGVHLMNKRNGGTLQTLWSSTRRPHTSSS</sequence>
<dbReference type="Proteomes" id="UP001596548">
    <property type="component" value="Unassembled WGS sequence"/>
</dbReference>
<dbReference type="RefSeq" id="WP_378974884.1">
    <property type="nucleotide sequence ID" value="NZ_JBHTBJ010000030.1"/>
</dbReference>
<evidence type="ECO:0000313" key="2">
    <source>
        <dbReference type="EMBL" id="MFC7278240.1"/>
    </source>
</evidence>
<proteinExistence type="predicted"/>
<accession>A0ABW2I188</accession>
<keyword evidence="3" id="KW-1185">Reference proteome</keyword>
<comment type="caution">
    <text evidence="2">The sequence shown here is derived from an EMBL/GenBank/DDBJ whole genome shotgun (WGS) entry which is preliminary data.</text>
</comment>
<name>A0ABW2I188_9ACTN</name>
<keyword evidence="1" id="KW-0472">Membrane</keyword>
<keyword evidence="1" id="KW-1133">Transmembrane helix</keyword>
<organism evidence="2 3">
    <name type="scientific">Paractinoplanes rhizophilus</name>
    <dbReference type="NCBI Taxonomy" id="1416877"/>
    <lineage>
        <taxon>Bacteria</taxon>
        <taxon>Bacillati</taxon>
        <taxon>Actinomycetota</taxon>
        <taxon>Actinomycetes</taxon>
        <taxon>Micromonosporales</taxon>
        <taxon>Micromonosporaceae</taxon>
        <taxon>Paractinoplanes</taxon>
    </lineage>
</organism>
<evidence type="ECO:0000256" key="1">
    <source>
        <dbReference type="SAM" id="Phobius"/>
    </source>
</evidence>
<evidence type="ECO:0000313" key="3">
    <source>
        <dbReference type="Proteomes" id="UP001596548"/>
    </source>
</evidence>
<dbReference type="Pfam" id="PF11239">
    <property type="entry name" value="DUF3040"/>
    <property type="match status" value="1"/>
</dbReference>
<gene>
    <name evidence="2" type="ORF">ACFQS1_30015</name>
</gene>